<dbReference type="InterPro" id="IPR013830">
    <property type="entry name" value="SGNH_hydro"/>
</dbReference>
<feature type="domain" description="SGNH hydrolase-type esterase" evidence="1">
    <location>
        <begin position="7"/>
        <end position="194"/>
    </location>
</feature>
<name>A0A1H0GY40_9HYPH</name>
<dbReference type="Pfam" id="PF13472">
    <property type="entry name" value="Lipase_GDSL_2"/>
    <property type="match status" value="1"/>
</dbReference>
<keyword evidence="3" id="KW-1185">Reference proteome</keyword>
<sequence length="212" mass="22900">MTSTIVCYGDSLTWGFDADGEGRHRYEDRWPSVVQETLGRRAHVIAEGLNGRTTAYDDHLAAGDRNGARVLPTILATHAPIDVLVLALGSNDLKRHTGGGRAREAAWGMERLVEIARNFPYGFDYDAPEVVIVSPPALVETTDDNFDAMFGFARAESLQFAELFEALARRLGCVHVAASEICTATPTDGIHLDAENTRKLGAAIASTLGTLT</sequence>
<dbReference type="OrthoDB" id="164654at2"/>
<dbReference type="Gene3D" id="3.40.50.1110">
    <property type="entry name" value="SGNH hydrolase"/>
    <property type="match status" value="1"/>
</dbReference>
<evidence type="ECO:0000259" key="1">
    <source>
        <dbReference type="Pfam" id="PF13472"/>
    </source>
</evidence>
<dbReference type="EMBL" id="FNIT01000003">
    <property type="protein sequence ID" value="SDO11793.1"/>
    <property type="molecule type" value="Genomic_DNA"/>
</dbReference>
<dbReference type="AlphaFoldDB" id="A0A1H0GY40"/>
<organism evidence="2 3">
    <name type="scientific">Aureimonas jatrophae</name>
    <dbReference type="NCBI Taxonomy" id="1166073"/>
    <lineage>
        <taxon>Bacteria</taxon>
        <taxon>Pseudomonadati</taxon>
        <taxon>Pseudomonadota</taxon>
        <taxon>Alphaproteobacteria</taxon>
        <taxon>Hyphomicrobiales</taxon>
        <taxon>Aurantimonadaceae</taxon>
        <taxon>Aureimonas</taxon>
    </lineage>
</organism>
<protein>
    <submittedName>
        <fullName evidence="2">Lysophospholipase L1</fullName>
    </submittedName>
</protein>
<accession>A0A1H0GY40</accession>
<dbReference type="RefSeq" id="WP_090672507.1">
    <property type="nucleotide sequence ID" value="NZ_FNIT01000003.1"/>
</dbReference>
<reference evidence="2 3" key="1">
    <citation type="submission" date="2016-10" db="EMBL/GenBank/DDBJ databases">
        <authorList>
            <person name="de Groot N.N."/>
        </authorList>
    </citation>
    <scope>NUCLEOTIDE SEQUENCE [LARGE SCALE GENOMIC DNA]</scope>
    <source>
        <strain evidence="3">L7-484,KACC 16230,DSM 25025</strain>
    </source>
</reference>
<gene>
    <name evidence="2" type="ORF">SAMN05192530_103413</name>
</gene>
<dbReference type="Proteomes" id="UP000198793">
    <property type="component" value="Unassembled WGS sequence"/>
</dbReference>
<dbReference type="CDD" id="cd01839">
    <property type="entry name" value="SGNH_arylesterase_like"/>
    <property type="match status" value="1"/>
</dbReference>
<proteinExistence type="predicted"/>
<evidence type="ECO:0000313" key="2">
    <source>
        <dbReference type="EMBL" id="SDO11793.1"/>
    </source>
</evidence>
<evidence type="ECO:0000313" key="3">
    <source>
        <dbReference type="Proteomes" id="UP000198793"/>
    </source>
</evidence>
<dbReference type="GO" id="GO:0016788">
    <property type="term" value="F:hydrolase activity, acting on ester bonds"/>
    <property type="evidence" value="ECO:0007669"/>
    <property type="project" value="UniProtKB-ARBA"/>
</dbReference>
<dbReference type="STRING" id="1166073.SAMN05192530_103413"/>
<dbReference type="SUPFAM" id="SSF52266">
    <property type="entry name" value="SGNH hydrolase"/>
    <property type="match status" value="1"/>
</dbReference>
<dbReference type="InterPro" id="IPR036514">
    <property type="entry name" value="SGNH_hydro_sf"/>
</dbReference>